<protein>
    <submittedName>
        <fullName evidence="2">Uncharacterized protein</fullName>
    </submittedName>
</protein>
<keyword evidence="3" id="KW-1185">Reference proteome</keyword>
<reference evidence="2 3" key="1">
    <citation type="submission" date="2018-08" db="EMBL/GenBank/DDBJ databases">
        <authorList>
            <person name="Laetsch R D."/>
            <person name="Stevens L."/>
            <person name="Kumar S."/>
            <person name="Blaxter L. M."/>
        </authorList>
    </citation>
    <scope>NUCLEOTIDE SEQUENCE [LARGE SCALE GENOMIC DNA]</scope>
</reference>
<feature type="region of interest" description="Disordered" evidence="1">
    <location>
        <begin position="1"/>
        <end position="51"/>
    </location>
</feature>
<feature type="compositionally biased region" description="Polar residues" evidence="1">
    <location>
        <begin position="8"/>
        <end position="17"/>
    </location>
</feature>
<evidence type="ECO:0000313" key="3">
    <source>
        <dbReference type="Proteomes" id="UP000276991"/>
    </source>
</evidence>
<proteinExistence type="predicted"/>
<dbReference type="OrthoDB" id="10427145at2759"/>
<accession>A0A498SNI2</accession>
<feature type="non-terminal residue" evidence="2">
    <location>
        <position position="51"/>
    </location>
</feature>
<gene>
    <name evidence="2" type="ORF">NAV_LOCUS9965</name>
</gene>
<sequence length="51" mass="6016">MRRKMVTQWRQRSTTDGRSAPPFVPPPKNRIIATNYPPSVQPNRQAQLRRE</sequence>
<name>A0A498SNI2_ACAVI</name>
<dbReference type="AlphaFoldDB" id="A0A498SNI2"/>
<dbReference type="Proteomes" id="UP000276991">
    <property type="component" value="Unassembled WGS sequence"/>
</dbReference>
<evidence type="ECO:0000313" key="2">
    <source>
        <dbReference type="EMBL" id="VBB35174.1"/>
    </source>
</evidence>
<feature type="compositionally biased region" description="Polar residues" evidence="1">
    <location>
        <begin position="36"/>
        <end position="51"/>
    </location>
</feature>
<dbReference type="EMBL" id="UPTC01005022">
    <property type="protein sequence ID" value="VBB35174.1"/>
    <property type="molecule type" value="Genomic_DNA"/>
</dbReference>
<evidence type="ECO:0000256" key="1">
    <source>
        <dbReference type="SAM" id="MobiDB-lite"/>
    </source>
</evidence>
<organism evidence="2 3">
    <name type="scientific">Acanthocheilonema viteae</name>
    <name type="common">Filarial nematode worm</name>
    <name type="synonym">Dipetalonema viteae</name>
    <dbReference type="NCBI Taxonomy" id="6277"/>
    <lineage>
        <taxon>Eukaryota</taxon>
        <taxon>Metazoa</taxon>
        <taxon>Ecdysozoa</taxon>
        <taxon>Nematoda</taxon>
        <taxon>Chromadorea</taxon>
        <taxon>Rhabditida</taxon>
        <taxon>Spirurina</taxon>
        <taxon>Spiruromorpha</taxon>
        <taxon>Filarioidea</taxon>
        <taxon>Onchocercidae</taxon>
        <taxon>Acanthocheilonema</taxon>
    </lineage>
</organism>